<reference evidence="2" key="1">
    <citation type="submission" date="2019-04" db="EMBL/GenBank/DDBJ databases">
        <title>Genome assembly of Zosterops borbonicus 15179.</title>
        <authorList>
            <person name="Leroy T."/>
            <person name="Anselmetti Y."/>
            <person name="Tilak M.-K."/>
            <person name="Nabholz B."/>
        </authorList>
    </citation>
    <scope>NUCLEOTIDE SEQUENCE</scope>
    <source>
        <strain evidence="2">HGM_15179</strain>
        <tissue evidence="2">Muscle</tissue>
    </source>
</reference>
<keyword evidence="1" id="KW-0732">Signal</keyword>
<comment type="caution">
    <text evidence="2">The sequence shown here is derived from an EMBL/GenBank/DDBJ whole genome shotgun (WGS) entry which is preliminary data.</text>
</comment>
<proteinExistence type="predicted"/>
<accession>A0A8K1LGQ5</accession>
<evidence type="ECO:0000256" key="1">
    <source>
        <dbReference type="SAM" id="SignalP"/>
    </source>
</evidence>
<organism evidence="2 3">
    <name type="scientific">Zosterops borbonicus</name>
    <dbReference type="NCBI Taxonomy" id="364589"/>
    <lineage>
        <taxon>Eukaryota</taxon>
        <taxon>Metazoa</taxon>
        <taxon>Chordata</taxon>
        <taxon>Craniata</taxon>
        <taxon>Vertebrata</taxon>
        <taxon>Euteleostomi</taxon>
        <taxon>Archelosauria</taxon>
        <taxon>Archosauria</taxon>
        <taxon>Dinosauria</taxon>
        <taxon>Saurischia</taxon>
        <taxon>Theropoda</taxon>
        <taxon>Coelurosauria</taxon>
        <taxon>Aves</taxon>
        <taxon>Neognathae</taxon>
        <taxon>Neoaves</taxon>
        <taxon>Telluraves</taxon>
        <taxon>Australaves</taxon>
        <taxon>Passeriformes</taxon>
        <taxon>Sylvioidea</taxon>
        <taxon>Zosteropidae</taxon>
        <taxon>Zosterops</taxon>
    </lineage>
</organism>
<gene>
    <name evidence="2" type="ORF">HGM15179_013891</name>
</gene>
<evidence type="ECO:0000313" key="3">
    <source>
        <dbReference type="Proteomes" id="UP000796761"/>
    </source>
</evidence>
<evidence type="ECO:0008006" key="4">
    <source>
        <dbReference type="Google" id="ProtNLM"/>
    </source>
</evidence>
<evidence type="ECO:0000313" key="2">
    <source>
        <dbReference type="EMBL" id="TRZ13217.1"/>
    </source>
</evidence>
<dbReference type="EMBL" id="SWJQ01000528">
    <property type="protein sequence ID" value="TRZ13217.1"/>
    <property type="molecule type" value="Genomic_DNA"/>
</dbReference>
<feature type="signal peptide" evidence="1">
    <location>
        <begin position="1"/>
        <end position="20"/>
    </location>
</feature>
<name>A0A8K1LGQ5_9PASS</name>
<protein>
    <recommendedName>
        <fullName evidence="4">Secreted protein</fullName>
    </recommendedName>
</protein>
<dbReference type="OrthoDB" id="9400281at2759"/>
<sequence length="132" mass="14708">MTSLLLLATLFLIQTRMPLAFLATRAHCWLMFICCHENPQVPFCLGTVQPHPPQPIALQGVVVAKMQDSALGLLKIHPIGLHASIQLFQTSLQRPPTFQDIDTCSQFSVICKFSNESLNTLTHVVNKNIEQT</sequence>
<dbReference type="Proteomes" id="UP000796761">
    <property type="component" value="Unassembled WGS sequence"/>
</dbReference>
<feature type="chain" id="PRO_5035426787" description="Secreted protein" evidence="1">
    <location>
        <begin position="21"/>
        <end position="132"/>
    </location>
</feature>
<keyword evidence="3" id="KW-1185">Reference proteome</keyword>
<dbReference type="AlphaFoldDB" id="A0A8K1LGQ5"/>